<dbReference type="Gene3D" id="3.40.50.1220">
    <property type="entry name" value="TPP-binding domain"/>
    <property type="match status" value="1"/>
</dbReference>
<gene>
    <name evidence="2" type="primary">etfA_13</name>
    <name evidence="2" type="ORF">SDC9_186281</name>
</gene>
<dbReference type="GO" id="GO:0009055">
    <property type="term" value="F:electron transfer activity"/>
    <property type="evidence" value="ECO:0007669"/>
    <property type="project" value="InterPro"/>
</dbReference>
<dbReference type="AlphaFoldDB" id="A0A645HJH8"/>
<dbReference type="PANTHER" id="PTHR43153">
    <property type="entry name" value="ELECTRON TRANSFER FLAVOPROTEIN ALPHA"/>
    <property type="match status" value="1"/>
</dbReference>
<dbReference type="InterPro" id="IPR014731">
    <property type="entry name" value="ETF_asu_C"/>
</dbReference>
<dbReference type="SUPFAM" id="SSF52467">
    <property type="entry name" value="DHS-like NAD/FAD-binding domain"/>
    <property type="match status" value="1"/>
</dbReference>
<dbReference type="Pfam" id="PF00766">
    <property type="entry name" value="ETF_alpha"/>
    <property type="match status" value="1"/>
</dbReference>
<evidence type="ECO:0000259" key="1">
    <source>
        <dbReference type="Pfam" id="PF00766"/>
    </source>
</evidence>
<protein>
    <submittedName>
        <fullName evidence="2">Electron transfer flavoprotein subunit alpha</fullName>
    </submittedName>
</protein>
<dbReference type="GO" id="GO:0050660">
    <property type="term" value="F:flavin adenine dinucleotide binding"/>
    <property type="evidence" value="ECO:0007669"/>
    <property type="project" value="InterPro"/>
</dbReference>
<comment type="caution">
    <text evidence="2">The sequence shown here is derived from an EMBL/GenBank/DDBJ whole genome shotgun (WGS) entry which is preliminary data.</text>
</comment>
<proteinExistence type="predicted"/>
<accession>A0A645HJH8</accession>
<evidence type="ECO:0000313" key="2">
    <source>
        <dbReference type="EMBL" id="MPN38756.1"/>
    </source>
</evidence>
<dbReference type="InterPro" id="IPR029035">
    <property type="entry name" value="DHS-like_NAD/FAD-binding_dom"/>
</dbReference>
<sequence>MGADWGVSRPLVDAGWADYRYQVGQTGSTVAPRVLISFGVSGAIQHLAGMGRSECIVAVNQDATAPIFSVAHYGIVADCIDIIKEWLNQCKGTK</sequence>
<name>A0A645HJH8_9ZZZZ</name>
<dbReference type="GO" id="GO:0033539">
    <property type="term" value="P:fatty acid beta-oxidation using acyl-CoA dehydrogenase"/>
    <property type="evidence" value="ECO:0007669"/>
    <property type="project" value="TreeGrafter"/>
</dbReference>
<reference evidence="2" key="1">
    <citation type="submission" date="2019-08" db="EMBL/GenBank/DDBJ databases">
        <authorList>
            <person name="Kucharzyk K."/>
            <person name="Murdoch R.W."/>
            <person name="Higgins S."/>
            <person name="Loffler F."/>
        </authorList>
    </citation>
    <scope>NUCLEOTIDE SEQUENCE</scope>
</reference>
<organism evidence="2">
    <name type="scientific">bioreactor metagenome</name>
    <dbReference type="NCBI Taxonomy" id="1076179"/>
    <lineage>
        <taxon>unclassified sequences</taxon>
        <taxon>metagenomes</taxon>
        <taxon>ecological metagenomes</taxon>
    </lineage>
</organism>
<feature type="domain" description="Electron transfer flavoprotein alpha subunit C-terminal" evidence="1">
    <location>
        <begin position="1"/>
        <end position="50"/>
    </location>
</feature>
<dbReference type="InterPro" id="IPR001308">
    <property type="entry name" value="ETF_a/FixB"/>
</dbReference>
<dbReference type="PANTHER" id="PTHR43153:SF1">
    <property type="entry name" value="ELECTRON TRANSFER FLAVOPROTEIN SUBUNIT ALPHA, MITOCHONDRIAL"/>
    <property type="match status" value="1"/>
</dbReference>
<dbReference type="EMBL" id="VSSQ01094178">
    <property type="protein sequence ID" value="MPN38756.1"/>
    <property type="molecule type" value="Genomic_DNA"/>
</dbReference>